<dbReference type="InterPro" id="IPR011050">
    <property type="entry name" value="Pectin_lyase_fold/virulence"/>
</dbReference>
<dbReference type="AlphaFoldDB" id="X0T5B3"/>
<dbReference type="SUPFAM" id="SSF51126">
    <property type="entry name" value="Pectin lyase-like"/>
    <property type="match status" value="1"/>
</dbReference>
<gene>
    <name evidence="1" type="ORF">S01H1_07765</name>
</gene>
<dbReference type="EMBL" id="BARS01003988">
    <property type="protein sequence ID" value="GAF71265.1"/>
    <property type="molecule type" value="Genomic_DNA"/>
</dbReference>
<feature type="non-terminal residue" evidence="1">
    <location>
        <position position="213"/>
    </location>
</feature>
<proteinExistence type="predicted"/>
<protein>
    <recommendedName>
        <fullName evidence="2">Right handed beta helix domain-containing protein</fullName>
    </recommendedName>
</protein>
<accession>X0T5B3</accession>
<evidence type="ECO:0000313" key="1">
    <source>
        <dbReference type="EMBL" id="GAF71265.1"/>
    </source>
</evidence>
<sequence length="213" mass="22588">MKKTIIILTFIFSILINLNIVSASINVSECNTTLNTENEIYTLNQSISSSFDCLIINATNVTLNCQGYNITYGNASGGWGIGVVDENTQLGFDNVTIRNCILIQNESGVNESAIFFGDGSENGVAYNNTITVYGDETKGILFEDNSVDANISLNNITTSGGEAHGILFGDNSTNANISSNTVTTNGIEAHGIMLNELGTNVDISFNNVTTSGG</sequence>
<dbReference type="InterPro" id="IPR012334">
    <property type="entry name" value="Pectin_lyas_fold"/>
</dbReference>
<evidence type="ECO:0008006" key="2">
    <source>
        <dbReference type="Google" id="ProtNLM"/>
    </source>
</evidence>
<organism evidence="1">
    <name type="scientific">marine sediment metagenome</name>
    <dbReference type="NCBI Taxonomy" id="412755"/>
    <lineage>
        <taxon>unclassified sequences</taxon>
        <taxon>metagenomes</taxon>
        <taxon>ecological metagenomes</taxon>
    </lineage>
</organism>
<dbReference type="Gene3D" id="2.160.20.10">
    <property type="entry name" value="Single-stranded right-handed beta-helix, Pectin lyase-like"/>
    <property type="match status" value="1"/>
</dbReference>
<reference evidence="1" key="1">
    <citation type="journal article" date="2014" name="Front. Microbiol.">
        <title>High frequency of phylogenetically diverse reductive dehalogenase-homologous genes in deep subseafloor sedimentary metagenomes.</title>
        <authorList>
            <person name="Kawai M."/>
            <person name="Futagami T."/>
            <person name="Toyoda A."/>
            <person name="Takaki Y."/>
            <person name="Nishi S."/>
            <person name="Hori S."/>
            <person name="Arai W."/>
            <person name="Tsubouchi T."/>
            <person name="Morono Y."/>
            <person name="Uchiyama I."/>
            <person name="Ito T."/>
            <person name="Fujiyama A."/>
            <person name="Inagaki F."/>
            <person name="Takami H."/>
        </authorList>
    </citation>
    <scope>NUCLEOTIDE SEQUENCE</scope>
    <source>
        <strain evidence="1">Expedition CK06-06</strain>
    </source>
</reference>
<name>X0T5B3_9ZZZZ</name>
<comment type="caution">
    <text evidence="1">The sequence shown here is derived from an EMBL/GenBank/DDBJ whole genome shotgun (WGS) entry which is preliminary data.</text>
</comment>